<dbReference type="SUPFAM" id="SSF89447">
    <property type="entry name" value="AbrB/MazE/MraZ-like"/>
    <property type="match status" value="1"/>
</dbReference>
<proteinExistence type="predicted"/>
<dbReference type="Proteomes" id="UP000033865">
    <property type="component" value="Unassembled WGS sequence"/>
</dbReference>
<comment type="caution">
    <text evidence="1">The sequence shown here is derived from an EMBL/GenBank/DDBJ whole genome shotgun (WGS) entry which is preliminary data.</text>
</comment>
<evidence type="ECO:0000313" key="1">
    <source>
        <dbReference type="EMBL" id="KKW37022.1"/>
    </source>
</evidence>
<gene>
    <name evidence="1" type="ORF">UY82_C0004G0017</name>
</gene>
<dbReference type="EMBL" id="LCRN01000004">
    <property type="protein sequence ID" value="KKW37022.1"/>
    <property type="molecule type" value="Genomic_DNA"/>
</dbReference>
<dbReference type="AlphaFoldDB" id="A0A0G2A7W7"/>
<protein>
    <recommendedName>
        <fullName evidence="3">SpoVT-AbrB domain-containing protein</fullName>
    </recommendedName>
</protein>
<organism evidence="1 2">
    <name type="scientific">Candidatus Uhrbacteria bacterium GW2011_GWC2_53_7</name>
    <dbReference type="NCBI Taxonomy" id="1618986"/>
    <lineage>
        <taxon>Bacteria</taxon>
        <taxon>Candidatus Uhriibacteriota</taxon>
    </lineage>
</organism>
<sequence length="77" mass="9047">MMERKLIKIGASFGLTLPVNYIRKERLKLGDTICMNLEKVSSRKQASKRTVIRPEVIEWVNRFIEEDRDLLELLKDA</sequence>
<evidence type="ECO:0008006" key="3">
    <source>
        <dbReference type="Google" id="ProtNLM"/>
    </source>
</evidence>
<dbReference type="InterPro" id="IPR037914">
    <property type="entry name" value="SpoVT-AbrB_sf"/>
</dbReference>
<evidence type="ECO:0000313" key="2">
    <source>
        <dbReference type="Proteomes" id="UP000033865"/>
    </source>
</evidence>
<reference evidence="1 2" key="1">
    <citation type="journal article" date="2015" name="Nature">
        <title>rRNA introns, odd ribosomes, and small enigmatic genomes across a large radiation of phyla.</title>
        <authorList>
            <person name="Brown C.T."/>
            <person name="Hug L.A."/>
            <person name="Thomas B.C."/>
            <person name="Sharon I."/>
            <person name="Castelle C.J."/>
            <person name="Singh A."/>
            <person name="Wilkins M.J."/>
            <person name="Williams K.H."/>
            <person name="Banfield J.F."/>
        </authorList>
    </citation>
    <scope>NUCLEOTIDE SEQUENCE [LARGE SCALE GENOMIC DNA]</scope>
</reference>
<accession>A0A0G2A7W7</accession>
<name>A0A0G2A7W7_9BACT</name>